<evidence type="ECO:0000256" key="7">
    <source>
        <dbReference type="ARBA" id="ARBA00022833"/>
    </source>
</evidence>
<evidence type="ECO:0000256" key="4">
    <source>
        <dbReference type="ARBA" id="ARBA00022692"/>
    </source>
</evidence>
<keyword evidence="4 12" id="KW-0812">Transmembrane</keyword>
<feature type="transmembrane region" description="Helical" evidence="12">
    <location>
        <begin position="12"/>
        <end position="34"/>
    </location>
</feature>
<evidence type="ECO:0000256" key="2">
    <source>
        <dbReference type="ARBA" id="ARBA00022475"/>
    </source>
</evidence>
<evidence type="ECO:0000256" key="1">
    <source>
        <dbReference type="ARBA" id="ARBA00004651"/>
    </source>
</evidence>
<dbReference type="PANTHER" id="PTHR43221:SF1">
    <property type="entry name" value="PROTEASE HTPX"/>
    <property type="match status" value="1"/>
</dbReference>
<dbReference type="RefSeq" id="WP_382420783.1">
    <property type="nucleotide sequence ID" value="NZ_JBHSCW010000001.1"/>
</dbReference>
<feature type="transmembrane region" description="Helical" evidence="12">
    <location>
        <begin position="187"/>
        <end position="209"/>
    </location>
</feature>
<evidence type="ECO:0000256" key="12">
    <source>
        <dbReference type="SAM" id="Phobius"/>
    </source>
</evidence>
<protein>
    <submittedName>
        <fullName evidence="14">Zinc metalloprotease HtpX</fullName>
    </submittedName>
</protein>
<evidence type="ECO:0000256" key="5">
    <source>
        <dbReference type="ARBA" id="ARBA00022723"/>
    </source>
</evidence>
<dbReference type="EMBL" id="JBHSCW010000001">
    <property type="protein sequence ID" value="MFC4350447.1"/>
    <property type="molecule type" value="Genomic_DNA"/>
</dbReference>
<keyword evidence="8 12" id="KW-1133">Transmembrane helix</keyword>
<keyword evidence="5" id="KW-0479">Metal-binding</keyword>
<keyword evidence="6 11" id="KW-0378">Hydrolase</keyword>
<evidence type="ECO:0000256" key="11">
    <source>
        <dbReference type="RuleBase" id="RU003983"/>
    </source>
</evidence>
<dbReference type="Gene3D" id="3.30.2010.10">
    <property type="entry name" value="Metalloproteases ('zincins'), catalytic domain"/>
    <property type="match status" value="1"/>
</dbReference>
<comment type="similarity">
    <text evidence="11">Belongs to the peptidase M48 family.</text>
</comment>
<dbReference type="InterPro" id="IPR050083">
    <property type="entry name" value="HtpX_protease"/>
</dbReference>
<dbReference type="CDD" id="cd07339">
    <property type="entry name" value="M48B_HtpX_like"/>
    <property type="match status" value="1"/>
</dbReference>
<evidence type="ECO:0000259" key="13">
    <source>
        <dbReference type="Pfam" id="PF01435"/>
    </source>
</evidence>
<evidence type="ECO:0000256" key="3">
    <source>
        <dbReference type="ARBA" id="ARBA00022670"/>
    </source>
</evidence>
<comment type="subcellular location">
    <subcellularLocation>
        <location evidence="1">Cell membrane</location>
        <topology evidence="1">Multi-pass membrane protein</topology>
    </subcellularLocation>
</comment>
<evidence type="ECO:0000313" key="15">
    <source>
        <dbReference type="Proteomes" id="UP001595799"/>
    </source>
</evidence>
<dbReference type="PROSITE" id="PS51257">
    <property type="entry name" value="PROKAR_LIPOPROTEIN"/>
    <property type="match status" value="1"/>
</dbReference>
<evidence type="ECO:0000256" key="9">
    <source>
        <dbReference type="ARBA" id="ARBA00023049"/>
    </source>
</evidence>
<dbReference type="PANTHER" id="PTHR43221">
    <property type="entry name" value="PROTEASE HTPX"/>
    <property type="match status" value="1"/>
</dbReference>
<feature type="transmembrane region" description="Helical" evidence="12">
    <location>
        <begin position="161"/>
        <end position="181"/>
    </location>
</feature>
<proteinExistence type="inferred from homology"/>
<evidence type="ECO:0000256" key="6">
    <source>
        <dbReference type="ARBA" id="ARBA00022801"/>
    </source>
</evidence>
<sequence>MQTLRRHKRHNLLHSVVLITGMALIAAACAWTLWGLEGVIWALVGLTLGLVVSPSLSPELVLRLYRARALPRQQIPELHEALHRLAERAGLPSVPGLYYVPSSMSNAFSVGQPGDSALALTDGMLRSLTPREILAVLAHEISHIANNDLWIMNLADSISRLTALLSYLGLFLLALNLPLALSEAATVPWLLIGLLVLAPTLLTLMQLALSRTREYDADLDAAWLTGDPDAMASALVKLERSQGSLWSSFLQPGRGIPVPSLLRSHPPTQERIRRLMDLREAHSGQPGGRPAPPQTVLPQHLPRISRAPRWRWPGLWY</sequence>
<dbReference type="Proteomes" id="UP001595799">
    <property type="component" value="Unassembled WGS sequence"/>
</dbReference>
<evidence type="ECO:0000313" key="14">
    <source>
        <dbReference type="EMBL" id="MFC4350447.1"/>
    </source>
</evidence>
<reference evidence="15" key="1">
    <citation type="journal article" date="2019" name="Int. J. Syst. Evol. Microbiol.">
        <title>The Global Catalogue of Microorganisms (GCM) 10K type strain sequencing project: providing services to taxonomists for standard genome sequencing and annotation.</title>
        <authorList>
            <consortium name="The Broad Institute Genomics Platform"/>
            <consortium name="The Broad Institute Genome Sequencing Center for Infectious Disease"/>
            <person name="Wu L."/>
            <person name="Ma J."/>
        </authorList>
    </citation>
    <scope>NUCLEOTIDE SEQUENCE [LARGE SCALE GENOMIC DNA]</scope>
    <source>
        <strain evidence="15">CECT 8472</strain>
    </source>
</reference>
<keyword evidence="2" id="KW-1003">Cell membrane</keyword>
<dbReference type="InterPro" id="IPR001915">
    <property type="entry name" value="Peptidase_M48"/>
</dbReference>
<name>A0ABV8UGV6_9PROT</name>
<keyword evidence="10 12" id="KW-0472">Membrane</keyword>
<comment type="cofactor">
    <cofactor evidence="11">
        <name>Zn(2+)</name>
        <dbReference type="ChEBI" id="CHEBI:29105"/>
    </cofactor>
    <text evidence="11">Binds 1 zinc ion per subunit.</text>
</comment>
<evidence type="ECO:0000256" key="10">
    <source>
        <dbReference type="ARBA" id="ARBA00023136"/>
    </source>
</evidence>
<feature type="domain" description="Peptidase M48" evidence="13">
    <location>
        <begin position="74"/>
        <end position="276"/>
    </location>
</feature>
<keyword evidence="7 11" id="KW-0862">Zinc</keyword>
<comment type="caution">
    <text evidence="14">The sequence shown here is derived from an EMBL/GenBank/DDBJ whole genome shotgun (WGS) entry which is preliminary data.</text>
</comment>
<keyword evidence="3 11" id="KW-0645">Protease</keyword>
<organism evidence="14 15">
    <name type="scientific">Fodinicurvata halophila</name>
    <dbReference type="NCBI Taxonomy" id="1419723"/>
    <lineage>
        <taxon>Bacteria</taxon>
        <taxon>Pseudomonadati</taxon>
        <taxon>Pseudomonadota</taxon>
        <taxon>Alphaproteobacteria</taxon>
        <taxon>Rhodospirillales</taxon>
        <taxon>Rhodovibrionaceae</taxon>
        <taxon>Fodinicurvata</taxon>
    </lineage>
</organism>
<keyword evidence="9 11" id="KW-0482">Metalloprotease</keyword>
<evidence type="ECO:0000256" key="8">
    <source>
        <dbReference type="ARBA" id="ARBA00022989"/>
    </source>
</evidence>
<dbReference type="Pfam" id="PF01435">
    <property type="entry name" value="Peptidase_M48"/>
    <property type="match status" value="1"/>
</dbReference>
<keyword evidence="15" id="KW-1185">Reference proteome</keyword>
<accession>A0ABV8UGV6</accession>
<dbReference type="GO" id="GO:0008237">
    <property type="term" value="F:metallopeptidase activity"/>
    <property type="evidence" value="ECO:0007669"/>
    <property type="project" value="UniProtKB-KW"/>
</dbReference>
<feature type="transmembrane region" description="Helical" evidence="12">
    <location>
        <begin position="40"/>
        <end position="62"/>
    </location>
</feature>
<gene>
    <name evidence="14" type="ORF">ACFOW6_02695</name>
</gene>